<feature type="domain" description="Histidine kinase" evidence="7">
    <location>
        <begin position="320"/>
        <end position="493"/>
    </location>
</feature>
<dbReference type="Proteomes" id="UP000604475">
    <property type="component" value="Unassembled WGS sequence"/>
</dbReference>
<sequence length="515" mass="55473">MSGGSAGAASQGAPMPQGTSSVAEGLPCDIDELRTLFLFEKLSDSQLAWLCERGRVIEAEPGMVIVEGEPAKLFLVLLSGEVAVIKRVQGVDVEISRTGHRGVYGGAWNAYLGERVPQTYPQSLRALRPSRFFVLDADQFSFLMRDWFPMAVHLLEGLFFGLRNLQETVGQRERLLALGALSAGLTHELNNPAAAAVRATAGLRERVAGMRHKLGLIAGGAYDKGALTTLIRLQEEAAERVAKAPTLSPLETSDREDELSDWFDDHGIESGWDVAPVFVQAGLGVGWLDQVAELVGDENLPSAVRWLGYTVETELLMNEIEDSTTRVSTLVGAAKQYSQLDRAPFQTVDIHDLLKSTLVMLGRKIGDGVRVVKDFDRSLAPIAVYAAELNQVWTNLIDNAVSAMGGTGTLTIRTWGDDEAVTVEIGDTGPGIPAEIVGRIFEPFFTTKPVGEGTGLGLDISWRIVVNKHHGDLRVVSSTPGDTRFQVRLPRTPPADTTDAALPADTTLPADAAPA</sequence>
<dbReference type="InterPro" id="IPR003594">
    <property type="entry name" value="HATPase_dom"/>
</dbReference>
<dbReference type="Gene3D" id="2.60.120.10">
    <property type="entry name" value="Jelly Rolls"/>
    <property type="match status" value="1"/>
</dbReference>
<feature type="compositionally biased region" description="Low complexity" evidence="5">
    <location>
        <begin position="7"/>
        <end position="18"/>
    </location>
</feature>
<dbReference type="SMART" id="SM00387">
    <property type="entry name" value="HATPase_c"/>
    <property type="match status" value="1"/>
</dbReference>
<organism evidence="8 9">
    <name type="scientific">Frankia nepalensis</name>
    <dbReference type="NCBI Taxonomy" id="1836974"/>
    <lineage>
        <taxon>Bacteria</taxon>
        <taxon>Bacillati</taxon>
        <taxon>Actinomycetota</taxon>
        <taxon>Actinomycetes</taxon>
        <taxon>Frankiales</taxon>
        <taxon>Frankiaceae</taxon>
        <taxon>Frankia</taxon>
    </lineage>
</organism>
<protein>
    <recommendedName>
        <fullName evidence="2">histidine kinase</fullName>
        <ecNumber evidence="2">2.7.13.3</ecNumber>
    </recommendedName>
</protein>
<evidence type="ECO:0000256" key="2">
    <source>
        <dbReference type="ARBA" id="ARBA00012438"/>
    </source>
</evidence>
<feature type="domain" description="Cyclic nucleotide-binding" evidence="6">
    <location>
        <begin position="64"/>
        <end position="144"/>
    </location>
</feature>
<keyword evidence="3 8" id="KW-0418">Kinase</keyword>
<dbReference type="GO" id="GO:0000160">
    <property type="term" value="P:phosphorelay signal transduction system"/>
    <property type="evidence" value="ECO:0007669"/>
    <property type="project" value="UniProtKB-KW"/>
</dbReference>
<keyword evidence="4" id="KW-0902">Two-component regulatory system</keyword>
<dbReference type="InterPro" id="IPR005467">
    <property type="entry name" value="His_kinase_dom"/>
</dbReference>
<dbReference type="InterPro" id="IPR004358">
    <property type="entry name" value="Sig_transdc_His_kin-like_C"/>
</dbReference>
<dbReference type="CDD" id="cd00038">
    <property type="entry name" value="CAP_ED"/>
    <property type="match status" value="1"/>
</dbReference>
<evidence type="ECO:0000256" key="1">
    <source>
        <dbReference type="ARBA" id="ARBA00000085"/>
    </source>
</evidence>
<dbReference type="InterPro" id="IPR014710">
    <property type="entry name" value="RmlC-like_jellyroll"/>
</dbReference>
<dbReference type="PANTHER" id="PTHR43065:SF48">
    <property type="entry name" value="HISTIDINE KINASE"/>
    <property type="match status" value="1"/>
</dbReference>
<dbReference type="PANTHER" id="PTHR43065">
    <property type="entry name" value="SENSOR HISTIDINE KINASE"/>
    <property type="match status" value="1"/>
</dbReference>
<dbReference type="Gene3D" id="3.30.565.10">
    <property type="entry name" value="Histidine kinase-like ATPase, C-terminal domain"/>
    <property type="match status" value="1"/>
</dbReference>
<gene>
    <name evidence="8" type="ORF">I7412_41390</name>
</gene>
<proteinExistence type="predicted"/>
<dbReference type="SUPFAM" id="SSF51206">
    <property type="entry name" value="cAMP-binding domain-like"/>
    <property type="match status" value="1"/>
</dbReference>
<name>A0A937RVD0_9ACTN</name>
<dbReference type="InterPro" id="IPR000595">
    <property type="entry name" value="cNMP-bd_dom"/>
</dbReference>
<dbReference type="Gene3D" id="1.10.287.130">
    <property type="match status" value="1"/>
</dbReference>
<dbReference type="PROSITE" id="PS50042">
    <property type="entry name" value="CNMP_BINDING_3"/>
    <property type="match status" value="1"/>
</dbReference>
<dbReference type="PROSITE" id="PS50109">
    <property type="entry name" value="HIS_KIN"/>
    <property type="match status" value="1"/>
</dbReference>
<evidence type="ECO:0000259" key="6">
    <source>
        <dbReference type="PROSITE" id="PS50042"/>
    </source>
</evidence>
<keyword evidence="9" id="KW-1185">Reference proteome</keyword>
<keyword evidence="3 8" id="KW-0808">Transferase</keyword>
<feature type="compositionally biased region" description="Low complexity" evidence="5">
    <location>
        <begin position="494"/>
        <end position="515"/>
    </location>
</feature>
<evidence type="ECO:0000259" key="7">
    <source>
        <dbReference type="PROSITE" id="PS50109"/>
    </source>
</evidence>
<evidence type="ECO:0000256" key="5">
    <source>
        <dbReference type="SAM" id="MobiDB-lite"/>
    </source>
</evidence>
<dbReference type="Pfam" id="PF02518">
    <property type="entry name" value="HATPase_c"/>
    <property type="match status" value="1"/>
</dbReference>
<evidence type="ECO:0000256" key="4">
    <source>
        <dbReference type="ARBA" id="ARBA00023012"/>
    </source>
</evidence>
<accession>A0A937RVD0</accession>
<feature type="region of interest" description="Disordered" evidence="5">
    <location>
        <begin position="1"/>
        <end position="21"/>
    </location>
</feature>
<comment type="caution">
    <text evidence="8">The sequence shown here is derived from an EMBL/GenBank/DDBJ whole genome shotgun (WGS) entry which is preliminary data.</text>
</comment>
<dbReference type="PROSITE" id="PS00888">
    <property type="entry name" value="CNMP_BINDING_1"/>
    <property type="match status" value="1"/>
</dbReference>
<reference evidence="8" key="1">
    <citation type="submission" date="2020-12" db="EMBL/GenBank/DDBJ databases">
        <title>Genomic characterization of non-nitrogen-fixing Frankia strains.</title>
        <authorList>
            <person name="Carlos-Shanley C."/>
            <person name="Guerra T."/>
            <person name="Hahn D."/>
        </authorList>
    </citation>
    <scope>NUCLEOTIDE SEQUENCE</scope>
    <source>
        <strain evidence="8">CN6</strain>
    </source>
</reference>
<dbReference type="EC" id="2.7.13.3" evidence="2"/>
<dbReference type="InterPro" id="IPR018488">
    <property type="entry name" value="cNMP-bd_CS"/>
</dbReference>
<evidence type="ECO:0000313" key="8">
    <source>
        <dbReference type="EMBL" id="MBL7633503.1"/>
    </source>
</evidence>
<evidence type="ECO:0000313" key="9">
    <source>
        <dbReference type="Proteomes" id="UP000604475"/>
    </source>
</evidence>
<dbReference type="InterPro" id="IPR018490">
    <property type="entry name" value="cNMP-bd_dom_sf"/>
</dbReference>
<dbReference type="PRINTS" id="PR00344">
    <property type="entry name" value="BCTRLSENSOR"/>
</dbReference>
<dbReference type="EMBL" id="JAEACQ010000384">
    <property type="protein sequence ID" value="MBL7633503.1"/>
    <property type="molecule type" value="Genomic_DNA"/>
</dbReference>
<evidence type="ECO:0000256" key="3">
    <source>
        <dbReference type="ARBA" id="ARBA00022777"/>
    </source>
</evidence>
<dbReference type="InterPro" id="IPR036890">
    <property type="entry name" value="HATPase_C_sf"/>
</dbReference>
<dbReference type="AlphaFoldDB" id="A0A937RVD0"/>
<comment type="catalytic activity">
    <reaction evidence="1">
        <text>ATP + protein L-histidine = ADP + protein N-phospho-L-histidine.</text>
        <dbReference type="EC" id="2.7.13.3"/>
    </reaction>
</comment>
<feature type="region of interest" description="Disordered" evidence="5">
    <location>
        <begin position="487"/>
        <end position="515"/>
    </location>
</feature>
<dbReference type="GO" id="GO:0004673">
    <property type="term" value="F:protein histidine kinase activity"/>
    <property type="evidence" value="ECO:0007669"/>
    <property type="project" value="UniProtKB-EC"/>
</dbReference>
<dbReference type="SUPFAM" id="SSF55874">
    <property type="entry name" value="ATPase domain of HSP90 chaperone/DNA topoisomerase II/histidine kinase"/>
    <property type="match status" value="1"/>
</dbReference>